<evidence type="ECO:0000313" key="2">
    <source>
        <dbReference type="Proteomes" id="UP000233100"/>
    </source>
</evidence>
<keyword evidence="2" id="KW-1185">Reference proteome</keyword>
<organism evidence="1 2">
    <name type="scientific">Macaca fascicularis</name>
    <name type="common">Crab-eating macaque</name>
    <name type="synonym">Cynomolgus monkey</name>
    <dbReference type="NCBI Taxonomy" id="9541"/>
    <lineage>
        <taxon>Eukaryota</taxon>
        <taxon>Metazoa</taxon>
        <taxon>Chordata</taxon>
        <taxon>Craniata</taxon>
        <taxon>Vertebrata</taxon>
        <taxon>Euteleostomi</taxon>
        <taxon>Mammalia</taxon>
        <taxon>Eutheria</taxon>
        <taxon>Euarchontoglires</taxon>
        <taxon>Primates</taxon>
        <taxon>Haplorrhini</taxon>
        <taxon>Catarrhini</taxon>
        <taxon>Cercopithecidae</taxon>
        <taxon>Cercopithecinae</taxon>
        <taxon>Macaca</taxon>
    </lineage>
</organism>
<dbReference type="PANTHER" id="PTHR12138">
    <property type="entry name" value="PRIMATE-EXPANDED PROTEIN FAMILY"/>
    <property type="match status" value="1"/>
</dbReference>
<protein>
    <submittedName>
        <fullName evidence="1">Uncharacterized protein</fullName>
    </submittedName>
</protein>
<reference evidence="1" key="2">
    <citation type="submission" date="2025-08" db="UniProtKB">
        <authorList>
            <consortium name="Ensembl"/>
        </authorList>
    </citation>
    <scope>IDENTIFICATION</scope>
</reference>
<dbReference type="PRINTS" id="PR02045">
    <property type="entry name" value="F138DOMAIN"/>
</dbReference>
<proteinExistence type="predicted"/>
<dbReference type="GeneTree" id="ENSGT00940000166143"/>
<accession>A0A7N9CDC7</accession>
<dbReference type="Ensembl" id="ENSMFAT00000072612.1">
    <property type="protein sequence ID" value="ENSMFAP00000046277.1"/>
    <property type="gene ID" value="ENSMFAG00000063669.1"/>
</dbReference>
<sequence length="109" mass="11426">MFLEIGSVLPRLGYNGTITIHCSLQLLASRDPPTSTSQAPGTTGVHHHARLIFDFFIETGSHSVAQAGVKLLGSSDPPALASQGAEITGMSHHASQLSSFNETVTSNVL</sequence>
<dbReference type="Proteomes" id="UP000233100">
    <property type="component" value="Chromosome 10"/>
</dbReference>
<dbReference type="PANTHER" id="PTHR12138:SF162">
    <property type="entry name" value="CHROMOSOME UNDETERMINED SCAFFOLD_275, WHOLE GENOME SHOTGUN SEQUENCE"/>
    <property type="match status" value="1"/>
</dbReference>
<evidence type="ECO:0000313" key="1">
    <source>
        <dbReference type="Ensembl" id="ENSMFAP00000046277.1"/>
    </source>
</evidence>
<reference evidence="1 2" key="1">
    <citation type="submission" date="2013-03" db="EMBL/GenBank/DDBJ databases">
        <authorList>
            <person name="Warren W."/>
            <person name="Wilson R.K."/>
        </authorList>
    </citation>
    <scope>NUCLEOTIDE SEQUENCE</scope>
</reference>
<name>A0A7N9CDC7_MACFA</name>
<reference evidence="1" key="3">
    <citation type="submission" date="2025-09" db="UniProtKB">
        <authorList>
            <consortium name="Ensembl"/>
        </authorList>
    </citation>
    <scope>IDENTIFICATION</scope>
</reference>
<dbReference type="AlphaFoldDB" id="A0A7N9CDC7"/>